<keyword evidence="5 6" id="KW-0694">RNA-binding</keyword>
<organism evidence="11">
    <name type="scientific">Medicago truncatula</name>
    <name type="common">Barrel medic</name>
    <name type="synonym">Medicago tribuloides</name>
    <dbReference type="NCBI Taxonomy" id="3880"/>
    <lineage>
        <taxon>Eukaryota</taxon>
        <taxon>Viridiplantae</taxon>
        <taxon>Streptophyta</taxon>
        <taxon>Embryophyta</taxon>
        <taxon>Tracheophyta</taxon>
        <taxon>Spermatophyta</taxon>
        <taxon>Magnoliopsida</taxon>
        <taxon>eudicotyledons</taxon>
        <taxon>Gunneridae</taxon>
        <taxon>Pentapetalae</taxon>
        <taxon>rosids</taxon>
        <taxon>fabids</taxon>
        <taxon>Fabales</taxon>
        <taxon>Fabaceae</taxon>
        <taxon>Papilionoideae</taxon>
        <taxon>50 kb inversion clade</taxon>
        <taxon>NPAAA clade</taxon>
        <taxon>Hologalegina</taxon>
        <taxon>IRL clade</taxon>
        <taxon>Trifolieae</taxon>
        <taxon>Medicago</taxon>
    </lineage>
</organism>
<evidence type="ECO:0000259" key="9">
    <source>
        <dbReference type="PROSITE" id="PS50102"/>
    </source>
</evidence>
<dbReference type="Gramene" id="rna35572">
    <property type="protein sequence ID" value="RHN51185.1"/>
    <property type="gene ID" value="gene35572"/>
</dbReference>
<protein>
    <recommendedName>
        <fullName evidence="7">Polyadenylate-binding protein</fullName>
        <shortName evidence="7">PABP</shortName>
    </recommendedName>
</protein>
<proteinExistence type="inferred from homology"/>
<evidence type="ECO:0000259" key="10">
    <source>
        <dbReference type="PROSITE" id="PS51309"/>
    </source>
</evidence>
<dbReference type="AlphaFoldDB" id="A0A396HIX0"/>
<evidence type="ECO:0000256" key="7">
    <source>
        <dbReference type="RuleBase" id="RU362004"/>
    </source>
</evidence>
<evidence type="ECO:0000256" key="6">
    <source>
        <dbReference type="PROSITE-ProRule" id="PRU00176"/>
    </source>
</evidence>
<evidence type="ECO:0000256" key="3">
    <source>
        <dbReference type="ARBA" id="ARBA00022490"/>
    </source>
</evidence>
<dbReference type="InterPro" id="IPR002004">
    <property type="entry name" value="PABP_HYD_C"/>
</dbReference>
<dbReference type="InterPro" id="IPR035979">
    <property type="entry name" value="RBD_domain_sf"/>
</dbReference>
<dbReference type="Pfam" id="PF00076">
    <property type="entry name" value="RRM_1"/>
    <property type="match status" value="3"/>
</dbReference>
<dbReference type="PANTHER" id="PTHR24012">
    <property type="entry name" value="RNA BINDING PROTEIN"/>
    <property type="match status" value="1"/>
</dbReference>
<keyword evidence="8" id="KW-0175">Coiled coil</keyword>
<dbReference type="EMBL" id="PSQE01000006">
    <property type="protein sequence ID" value="RHN51185.1"/>
    <property type="molecule type" value="Genomic_DNA"/>
</dbReference>
<evidence type="ECO:0000256" key="5">
    <source>
        <dbReference type="ARBA" id="ARBA00022884"/>
    </source>
</evidence>
<comment type="function">
    <text evidence="7">Binds the poly(A) tail of mRNA.</text>
</comment>
<dbReference type="SMART" id="SM00360">
    <property type="entry name" value="RRM"/>
    <property type="match status" value="3"/>
</dbReference>
<feature type="coiled-coil region" evidence="8">
    <location>
        <begin position="178"/>
        <end position="206"/>
    </location>
</feature>
<dbReference type="FunFam" id="3.30.70.330:FF:000003">
    <property type="entry name" value="Polyadenylate-binding protein"/>
    <property type="match status" value="1"/>
</dbReference>
<evidence type="ECO:0000256" key="1">
    <source>
        <dbReference type="ARBA" id="ARBA00004496"/>
    </source>
</evidence>
<dbReference type="PROSITE" id="PS51309">
    <property type="entry name" value="PABC"/>
    <property type="match status" value="1"/>
</dbReference>
<accession>A0A396HIX0</accession>
<dbReference type="Gene3D" id="1.10.1900.10">
    <property type="entry name" value="c-terminal domain of poly(a) binding protein"/>
    <property type="match status" value="1"/>
</dbReference>
<dbReference type="InterPro" id="IPR003954">
    <property type="entry name" value="RRM_euk-type"/>
</dbReference>
<reference evidence="11" key="1">
    <citation type="journal article" date="2018" name="Nat. Plants">
        <title>Whole-genome landscape of Medicago truncatula symbiotic genes.</title>
        <authorList>
            <person name="Pecrix Y."/>
            <person name="Gamas P."/>
            <person name="Carrere S."/>
        </authorList>
    </citation>
    <scope>NUCLEOTIDE SEQUENCE</scope>
    <source>
        <tissue evidence="11">Leaves</tissue>
    </source>
</reference>
<keyword evidence="4" id="KW-0677">Repeat</keyword>
<evidence type="ECO:0000256" key="4">
    <source>
        <dbReference type="ARBA" id="ARBA00022737"/>
    </source>
</evidence>
<dbReference type="InterPro" id="IPR045305">
    <property type="entry name" value="RRM2_I_PABPs"/>
</dbReference>
<dbReference type="CDD" id="cd12380">
    <property type="entry name" value="RRM3_I_PABPs"/>
    <property type="match status" value="1"/>
</dbReference>
<evidence type="ECO:0000256" key="8">
    <source>
        <dbReference type="SAM" id="Coils"/>
    </source>
</evidence>
<dbReference type="Gene3D" id="3.30.70.330">
    <property type="match status" value="3"/>
</dbReference>
<dbReference type="FunFam" id="3.30.70.330:FF:000217">
    <property type="entry name" value="Polyadenylate-binding protein"/>
    <property type="match status" value="1"/>
</dbReference>
<comment type="caution">
    <text evidence="11">The sequence shown here is derived from an EMBL/GenBank/DDBJ whole genome shotgun (WGS) entry which is preliminary data.</text>
</comment>
<sequence length="517" mass="57395">MFSHRDPSIRKTGFANVFVKNLDTSIDNKVLHDTFATFGTVLSCKVALDSNGKSLGYGFVQYDNHESAKCAIEKLDGMLIKDKKAFVGYFIRRQERSENGSPKFTNVYVKNLLETDTDEDLKKLFSTYGVITSAVIMKDENGNSKCFGFVNFQSPDSAAAAVEKLNGTTTNDGKVLYVGRAQRKCEREAELRAKFEQEKIKRYEKLQGANLYLKNLDESINDEKLKEMFSEFGTITSCKVMFDAHGHSKGFGFVAFSTSEEASKAINGMSGKIIGQKPLYVVVAQRKEDRKTRLQAQFSQINVSGGITSFPARIAGYHQSAPRLAPQQLYYGQGTPRLMLPQPAGYGYQQQFIPGMQSGVAPNYIMPYHPQRHGHTGHRMPPVGNFQQVQQNQVLPRNSDQGFRYNGRNSVDPSAVSEGQMIDPSIQNHGALSNNSLPSTLASVTLENQNRMLGEQLYPLVGCLTPNNQTAKVTGMLLELDKSEVIHLIKSPEELKMKVSEAMEALRFVSSGPACRS</sequence>
<dbReference type="InterPro" id="IPR036053">
    <property type="entry name" value="PABP-dom"/>
</dbReference>
<dbReference type="FunFam" id="3.30.70.330:FF:000239">
    <property type="entry name" value="Polyadenylate-binding protein"/>
    <property type="match status" value="1"/>
</dbReference>
<dbReference type="PROSITE" id="PS50102">
    <property type="entry name" value="RRM"/>
    <property type="match status" value="3"/>
</dbReference>
<dbReference type="InterPro" id="IPR000504">
    <property type="entry name" value="RRM_dom"/>
</dbReference>
<dbReference type="CDD" id="cd12381">
    <property type="entry name" value="RRM4_I_PABPs"/>
    <property type="match status" value="1"/>
</dbReference>
<dbReference type="GO" id="GO:0003723">
    <property type="term" value="F:RNA binding"/>
    <property type="evidence" value="ECO:0007669"/>
    <property type="project" value="UniProtKB-UniRule"/>
</dbReference>
<dbReference type="SMART" id="SM00517">
    <property type="entry name" value="PolyA"/>
    <property type="match status" value="1"/>
</dbReference>
<keyword evidence="3 7" id="KW-0963">Cytoplasm</keyword>
<dbReference type="SMART" id="SM00361">
    <property type="entry name" value="RRM_1"/>
    <property type="match status" value="3"/>
</dbReference>
<evidence type="ECO:0000313" key="11">
    <source>
        <dbReference type="EMBL" id="RHN51185.1"/>
    </source>
</evidence>
<comment type="similarity">
    <text evidence="2 7">Belongs to the polyadenylate-binding protein type-1 family.</text>
</comment>
<dbReference type="CDD" id="cd12379">
    <property type="entry name" value="RRM2_I_PABPs"/>
    <property type="match status" value="1"/>
</dbReference>
<dbReference type="SUPFAM" id="SSF54928">
    <property type="entry name" value="RNA-binding domain, RBD"/>
    <property type="match status" value="3"/>
</dbReference>
<dbReference type="GO" id="GO:0005737">
    <property type="term" value="C:cytoplasm"/>
    <property type="evidence" value="ECO:0007669"/>
    <property type="project" value="UniProtKB-SubCell"/>
</dbReference>
<feature type="domain" description="RRM" evidence="9">
    <location>
        <begin position="105"/>
        <end position="183"/>
    </location>
</feature>
<dbReference type="SUPFAM" id="SSF63570">
    <property type="entry name" value="PABC (PABP) domain"/>
    <property type="match status" value="1"/>
</dbReference>
<feature type="domain" description="PABC" evidence="10">
    <location>
        <begin position="433"/>
        <end position="511"/>
    </location>
</feature>
<feature type="domain" description="RRM" evidence="9">
    <location>
        <begin position="15"/>
        <end position="92"/>
    </location>
</feature>
<dbReference type="Proteomes" id="UP000265566">
    <property type="component" value="Chromosome 6"/>
</dbReference>
<dbReference type="NCBIfam" id="TIGR01628">
    <property type="entry name" value="PABP-1234"/>
    <property type="match status" value="1"/>
</dbReference>
<feature type="domain" description="RRM" evidence="9">
    <location>
        <begin position="209"/>
        <end position="286"/>
    </location>
</feature>
<dbReference type="Pfam" id="PF00658">
    <property type="entry name" value="MLLE"/>
    <property type="match status" value="1"/>
</dbReference>
<evidence type="ECO:0000256" key="2">
    <source>
        <dbReference type="ARBA" id="ARBA00008557"/>
    </source>
</evidence>
<name>A0A396HIX0_MEDTR</name>
<dbReference type="InterPro" id="IPR006515">
    <property type="entry name" value="PABP_1234"/>
</dbReference>
<comment type="subcellular location">
    <subcellularLocation>
        <location evidence="1 7">Cytoplasm</location>
    </subcellularLocation>
</comment>
<dbReference type="InterPro" id="IPR012677">
    <property type="entry name" value="Nucleotide-bd_a/b_plait_sf"/>
</dbReference>
<gene>
    <name evidence="11" type="ORF">MtrunA17_Chr6g0465631</name>
</gene>